<protein>
    <submittedName>
        <fullName evidence="1">Uncharacterized protein</fullName>
    </submittedName>
</protein>
<organism evidence="1">
    <name type="scientific">marine metagenome</name>
    <dbReference type="NCBI Taxonomy" id="408172"/>
    <lineage>
        <taxon>unclassified sequences</taxon>
        <taxon>metagenomes</taxon>
        <taxon>ecological metagenomes</taxon>
    </lineage>
</organism>
<dbReference type="GO" id="GO:0019441">
    <property type="term" value="P:L-tryptophan catabolic process to kynurenine"/>
    <property type="evidence" value="ECO:0007669"/>
    <property type="project" value="InterPro"/>
</dbReference>
<dbReference type="EMBL" id="UINC01011310">
    <property type="protein sequence ID" value="SVA49974.1"/>
    <property type="molecule type" value="Genomic_DNA"/>
</dbReference>
<sequence>MGLKDRTPTTIEEYLSYKQRFQNWGRWGSHDQFGTLNHIDTESVSYAAGLVKEGRTVSCANPIATSTVVGDPRRNPRPADHNMSVTQTGSGDYIGVYYHGYVNTHIDSLCHFFTGNLDDGGRLYNNGDPNLITQSGALSHSVDNWKDGIITRGVLYDIPRHR</sequence>
<dbReference type="PANTHER" id="PTHR34861:SF10">
    <property type="entry name" value="CYCLASE"/>
    <property type="match status" value="1"/>
</dbReference>
<dbReference type="GO" id="GO:0004061">
    <property type="term" value="F:arylformamidase activity"/>
    <property type="evidence" value="ECO:0007669"/>
    <property type="project" value="InterPro"/>
</dbReference>
<dbReference type="AlphaFoldDB" id="A0A381WBX7"/>
<dbReference type="InterPro" id="IPR037175">
    <property type="entry name" value="KFase_sf"/>
</dbReference>
<feature type="non-terminal residue" evidence="1">
    <location>
        <position position="162"/>
    </location>
</feature>
<reference evidence="1" key="1">
    <citation type="submission" date="2018-05" db="EMBL/GenBank/DDBJ databases">
        <authorList>
            <person name="Lanie J.A."/>
            <person name="Ng W.-L."/>
            <person name="Kazmierczak K.M."/>
            <person name="Andrzejewski T.M."/>
            <person name="Davidsen T.M."/>
            <person name="Wayne K.J."/>
            <person name="Tettelin H."/>
            <person name="Glass J.I."/>
            <person name="Rusch D."/>
            <person name="Podicherti R."/>
            <person name="Tsui H.-C.T."/>
            <person name="Winkler M.E."/>
        </authorList>
    </citation>
    <scope>NUCLEOTIDE SEQUENCE</scope>
</reference>
<dbReference type="Gene3D" id="3.50.30.50">
    <property type="entry name" value="Putative cyclase"/>
    <property type="match status" value="1"/>
</dbReference>
<name>A0A381WBX7_9ZZZZ</name>
<proteinExistence type="predicted"/>
<dbReference type="PANTHER" id="PTHR34861">
    <property type="match status" value="1"/>
</dbReference>
<accession>A0A381WBX7</accession>
<gene>
    <name evidence="1" type="ORF">METZ01_LOCUS102828</name>
</gene>
<evidence type="ECO:0000313" key="1">
    <source>
        <dbReference type="EMBL" id="SVA49974.1"/>
    </source>
</evidence>